<feature type="compositionally biased region" description="Basic and acidic residues" evidence="1">
    <location>
        <begin position="18"/>
        <end position="36"/>
    </location>
</feature>
<evidence type="ECO:0000313" key="3">
    <source>
        <dbReference type="Proteomes" id="UP000600918"/>
    </source>
</evidence>
<dbReference type="AlphaFoldDB" id="A0A834U9B8"/>
<keyword evidence="3" id="KW-1185">Reference proteome</keyword>
<accession>A0A834U9B8</accession>
<sequence>MATNVICMVAVMRSLIDRESAERRQSRYTYDDDRANISKHKRATRDSNSSSSSSSRGSRGSSSSSSSSSSSRGSSSSISSISSSSISSISSSSHGVAVGVFHKKKMPSVWFPGVRGRKSLTGEERWRTEGRRANQDVINIKVGGARLGRKWPKRDAVLCAKQARENGGFTSRKCGWSPL</sequence>
<name>A0A834U9B8_VESPE</name>
<reference evidence="2" key="1">
    <citation type="journal article" date="2020" name="G3 (Bethesda)">
        <title>High-Quality Assemblies for Three Invasive Social Wasps from the &lt;i&gt;Vespula&lt;/i&gt; Genus.</title>
        <authorList>
            <person name="Harrop T.W.R."/>
            <person name="Guhlin J."/>
            <person name="McLaughlin G.M."/>
            <person name="Permina E."/>
            <person name="Stockwell P."/>
            <person name="Gilligan J."/>
            <person name="Le Lec M.F."/>
            <person name="Gruber M.A.M."/>
            <person name="Quinn O."/>
            <person name="Lovegrove M."/>
            <person name="Duncan E.J."/>
            <person name="Remnant E.J."/>
            <person name="Van Eeckhoven J."/>
            <person name="Graham B."/>
            <person name="Knapp R.A."/>
            <person name="Langford K.W."/>
            <person name="Kronenberg Z."/>
            <person name="Press M.O."/>
            <person name="Eacker S.M."/>
            <person name="Wilson-Rankin E.E."/>
            <person name="Purcell J."/>
            <person name="Lester P.J."/>
            <person name="Dearden P.K."/>
        </authorList>
    </citation>
    <scope>NUCLEOTIDE SEQUENCE</scope>
    <source>
        <strain evidence="2">Volc-1</strain>
    </source>
</reference>
<dbReference type="Proteomes" id="UP000600918">
    <property type="component" value="Unassembled WGS sequence"/>
</dbReference>
<organism evidence="2 3">
    <name type="scientific">Vespula pensylvanica</name>
    <name type="common">Western yellow jacket</name>
    <name type="synonym">Wasp</name>
    <dbReference type="NCBI Taxonomy" id="30213"/>
    <lineage>
        <taxon>Eukaryota</taxon>
        <taxon>Metazoa</taxon>
        <taxon>Ecdysozoa</taxon>
        <taxon>Arthropoda</taxon>
        <taxon>Hexapoda</taxon>
        <taxon>Insecta</taxon>
        <taxon>Pterygota</taxon>
        <taxon>Neoptera</taxon>
        <taxon>Endopterygota</taxon>
        <taxon>Hymenoptera</taxon>
        <taxon>Apocrita</taxon>
        <taxon>Aculeata</taxon>
        <taxon>Vespoidea</taxon>
        <taxon>Vespidae</taxon>
        <taxon>Vespinae</taxon>
        <taxon>Vespula</taxon>
    </lineage>
</organism>
<evidence type="ECO:0000313" key="2">
    <source>
        <dbReference type="EMBL" id="KAF7423622.1"/>
    </source>
</evidence>
<feature type="compositionally biased region" description="Low complexity" evidence="1">
    <location>
        <begin position="49"/>
        <end position="91"/>
    </location>
</feature>
<protein>
    <submittedName>
        <fullName evidence="2">Uncharacterized protein</fullName>
    </submittedName>
</protein>
<feature type="region of interest" description="Disordered" evidence="1">
    <location>
        <begin position="18"/>
        <end position="91"/>
    </location>
</feature>
<evidence type="ECO:0000256" key="1">
    <source>
        <dbReference type="SAM" id="MobiDB-lite"/>
    </source>
</evidence>
<comment type="caution">
    <text evidence="2">The sequence shown here is derived from an EMBL/GenBank/DDBJ whole genome shotgun (WGS) entry which is preliminary data.</text>
</comment>
<dbReference type="EMBL" id="JACSDY010000007">
    <property type="protein sequence ID" value="KAF7423622.1"/>
    <property type="molecule type" value="Genomic_DNA"/>
</dbReference>
<proteinExistence type="predicted"/>
<gene>
    <name evidence="2" type="ORF">H0235_008905</name>
</gene>